<sequence length="332" mass="36914">MARYQSKASSKKASATLVNGNYKLCGGVLELQLPRCNFNGSRKSRLTFILRLLIPLSCGLLGLILAMCFLYLYWFKKSRKAISSGFLENSFLKVSYQSLLKATNGFSSENLIGVDSFRSIYKRVLNQDGTIVAIKILNLLRQGASKSFLAECEALRNIRHRNLVKVATACSGADYQGNDFKALVYEFMVNGNLEEWLHPIQGEFEPSNILLNNVMTAHVGDFGLARFLLNASICNSAHHISSSIGLRGSTGYVTPEYGMGSAPSTHGDVYSYDIVLLEMFLGKRLTDEIFNGNLNLHNYVRTITLLETVTSVADPRLLQSEEVGETSINHWR</sequence>
<comment type="caution">
    <text evidence="9">The sequence shown here is derived from an EMBL/GenBank/DDBJ whole genome shotgun (WGS) entry which is preliminary data.</text>
</comment>
<evidence type="ECO:0000256" key="4">
    <source>
        <dbReference type="ARBA" id="ARBA00022737"/>
    </source>
</evidence>
<gene>
    <name evidence="9" type="ORF">ILEXP_LOCUS50969</name>
</gene>
<evidence type="ECO:0000256" key="1">
    <source>
        <dbReference type="ARBA" id="ARBA00004370"/>
    </source>
</evidence>
<accession>A0ABC8UIW3</accession>
<protein>
    <recommendedName>
        <fullName evidence="8">Protein kinase domain-containing protein</fullName>
    </recommendedName>
</protein>
<dbReference type="FunFam" id="3.30.200.20:FF:000432">
    <property type="entry name" value="LRR receptor-like serine/threonine-protein kinase EFR"/>
    <property type="match status" value="1"/>
</dbReference>
<feature type="transmembrane region" description="Helical" evidence="7">
    <location>
        <begin position="52"/>
        <end position="74"/>
    </location>
</feature>
<evidence type="ECO:0000256" key="3">
    <source>
        <dbReference type="ARBA" id="ARBA00022692"/>
    </source>
</evidence>
<dbReference type="Pfam" id="PF07714">
    <property type="entry name" value="PK_Tyr_Ser-Thr"/>
    <property type="match status" value="2"/>
</dbReference>
<name>A0ABC8UIW3_9AQUA</name>
<dbReference type="Gene3D" id="1.10.510.10">
    <property type="entry name" value="Transferase(Phosphotransferase) domain 1"/>
    <property type="match status" value="1"/>
</dbReference>
<dbReference type="Proteomes" id="UP001642360">
    <property type="component" value="Unassembled WGS sequence"/>
</dbReference>
<evidence type="ECO:0000313" key="9">
    <source>
        <dbReference type="EMBL" id="CAK9180945.1"/>
    </source>
</evidence>
<keyword evidence="10" id="KW-1185">Reference proteome</keyword>
<evidence type="ECO:0000256" key="2">
    <source>
        <dbReference type="ARBA" id="ARBA00022614"/>
    </source>
</evidence>
<reference evidence="9 10" key="1">
    <citation type="submission" date="2024-02" db="EMBL/GenBank/DDBJ databases">
        <authorList>
            <person name="Vignale AGUSTIN F."/>
            <person name="Sosa J E."/>
            <person name="Modenutti C."/>
        </authorList>
    </citation>
    <scope>NUCLEOTIDE SEQUENCE [LARGE SCALE GENOMIC DNA]</scope>
</reference>
<keyword evidence="2" id="KW-0433">Leucine-rich repeat</keyword>
<dbReference type="InterPro" id="IPR051809">
    <property type="entry name" value="Plant_receptor-like_S/T_kinase"/>
</dbReference>
<keyword evidence="5 7" id="KW-1133">Transmembrane helix</keyword>
<evidence type="ECO:0000256" key="6">
    <source>
        <dbReference type="ARBA" id="ARBA00023136"/>
    </source>
</evidence>
<dbReference type="InterPro" id="IPR001245">
    <property type="entry name" value="Ser-Thr/Tyr_kinase_cat_dom"/>
</dbReference>
<comment type="subcellular location">
    <subcellularLocation>
        <location evidence="1">Membrane</location>
    </subcellularLocation>
</comment>
<evidence type="ECO:0000256" key="7">
    <source>
        <dbReference type="SAM" id="Phobius"/>
    </source>
</evidence>
<dbReference type="AlphaFoldDB" id="A0ABC8UIW3"/>
<dbReference type="SUPFAM" id="SSF56112">
    <property type="entry name" value="Protein kinase-like (PK-like)"/>
    <property type="match status" value="1"/>
</dbReference>
<dbReference type="PANTHER" id="PTHR27008:SF577">
    <property type="entry name" value="PROTEIN KINASE DOMAIN-CONTAINING PROTEIN"/>
    <property type="match status" value="1"/>
</dbReference>
<dbReference type="GO" id="GO:0016020">
    <property type="term" value="C:membrane"/>
    <property type="evidence" value="ECO:0007669"/>
    <property type="project" value="UniProtKB-SubCell"/>
</dbReference>
<dbReference type="EMBL" id="CAUOFW020007874">
    <property type="protein sequence ID" value="CAK9180945.1"/>
    <property type="molecule type" value="Genomic_DNA"/>
</dbReference>
<dbReference type="InterPro" id="IPR000719">
    <property type="entry name" value="Prot_kinase_dom"/>
</dbReference>
<organism evidence="9 10">
    <name type="scientific">Ilex paraguariensis</name>
    <name type="common">yerba mate</name>
    <dbReference type="NCBI Taxonomy" id="185542"/>
    <lineage>
        <taxon>Eukaryota</taxon>
        <taxon>Viridiplantae</taxon>
        <taxon>Streptophyta</taxon>
        <taxon>Embryophyta</taxon>
        <taxon>Tracheophyta</taxon>
        <taxon>Spermatophyta</taxon>
        <taxon>Magnoliopsida</taxon>
        <taxon>eudicotyledons</taxon>
        <taxon>Gunneridae</taxon>
        <taxon>Pentapetalae</taxon>
        <taxon>asterids</taxon>
        <taxon>campanulids</taxon>
        <taxon>Aquifoliales</taxon>
        <taxon>Aquifoliaceae</taxon>
        <taxon>Ilex</taxon>
    </lineage>
</organism>
<feature type="domain" description="Protein kinase" evidence="8">
    <location>
        <begin position="106"/>
        <end position="332"/>
    </location>
</feature>
<evidence type="ECO:0000256" key="5">
    <source>
        <dbReference type="ARBA" id="ARBA00022989"/>
    </source>
</evidence>
<proteinExistence type="predicted"/>
<dbReference type="PANTHER" id="PTHR27008">
    <property type="entry name" value="OS04G0122200 PROTEIN"/>
    <property type="match status" value="1"/>
</dbReference>
<keyword evidence="6 7" id="KW-0472">Membrane</keyword>
<keyword evidence="3 7" id="KW-0812">Transmembrane</keyword>
<evidence type="ECO:0000259" key="8">
    <source>
        <dbReference type="PROSITE" id="PS50011"/>
    </source>
</evidence>
<dbReference type="Gene3D" id="3.30.200.20">
    <property type="entry name" value="Phosphorylase Kinase, domain 1"/>
    <property type="match status" value="1"/>
</dbReference>
<evidence type="ECO:0000313" key="10">
    <source>
        <dbReference type="Proteomes" id="UP001642360"/>
    </source>
</evidence>
<dbReference type="PROSITE" id="PS50011">
    <property type="entry name" value="PROTEIN_KINASE_DOM"/>
    <property type="match status" value="1"/>
</dbReference>
<keyword evidence="4" id="KW-0677">Repeat</keyword>
<dbReference type="InterPro" id="IPR011009">
    <property type="entry name" value="Kinase-like_dom_sf"/>
</dbReference>